<keyword evidence="9" id="KW-1185">Reference proteome</keyword>
<evidence type="ECO:0000256" key="1">
    <source>
        <dbReference type="ARBA" id="ARBA00002411"/>
    </source>
</evidence>
<sequence>MRYAQLVMGPAGSGKSTYCALMMKHAQTVKHTMEVVNLDPAAEYFDYTPSKDIRDLIKLDDVMEDEDLSLGPNGGLVFCMEYMLQNKDWLEEAFGEGAEDDYIIFDCPGQIELYTHMTVFQELAELLQRWGFQVCGVFLLDSQFMVDGAKFLSGTTAALSTMVNLQIPHVNVLTKIDLLSKSVRKELDKYLLPDTEELMGTMEHTSKWGQKYCKLTEALGNVIENFSLVRFIPLDRRDEENIADVLLQIDMAIQYGEDLDVKTKDFDYPDPEDQEDE</sequence>
<dbReference type="InterPro" id="IPR004130">
    <property type="entry name" value="Gpn"/>
</dbReference>
<dbReference type="SUPFAM" id="SSF52540">
    <property type="entry name" value="P-loop containing nucleoside triphosphate hydrolases"/>
    <property type="match status" value="1"/>
</dbReference>
<dbReference type="GO" id="GO:0005525">
    <property type="term" value="F:GTP binding"/>
    <property type="evidence" value="ECO:0007669"/>
    <property type="project" value="UniProtKB-KW"/>
</dbReference>
<evidence type="ECO:0000256" key="2">
    <source>
        <dbReference type="ARBA" id="ARBA00005290"/>
    </source>
</evidence>
<evidence type="ECO:0000256" key="7">
    <source>
        <dbReference type="RuleBase" id="RU365059"/>
    </source>
</evidence>
<keyword evidence="6 7" id="KW-0342">GTP-binding</keyword>
<dbReference type="EMBL" id="CADEPI010000004">
    <property type="protein sequence ID" value="CAB3360682.1"/>
    <property type="molecule type" value="Genomic_DNA"/>
</dbReference>
<comment type="similarity">
    <text evidence="2 7">Belongs to the GPN-loop GTPase family.</text>
</comment>
<protein>
    <recommendedName>
        <fullName evidence="3 7">GPN-loop GTPase 3</fullName>
    </recommendedName>
</protein>
<evidence type="ECO:0000256" key="4">
    <source>
        <dbReference type="ARBA" id="ARBA00022741"/>
    </source>
</evidence>
<accession>A0A8S1BMT0</accession>
<dbReference type="OrthoDB" id="5839at2759"/>
<evidence type="ECO:0000256" key="6">
    <source>
        <dbReference type="ARBA" id="ARBA00023134"/>
    </source>
</evidence>
<reference evidence="8 9" key="1">
    <citation type="submission" date="2020-04" db="EMBL/GenBank/DDBJ databases">
        <authorList>
            <person name="Alioto T."/>
            <person name="Alioto T."/>
            <person name="Gomez Garrido J."/>
        </authorList>
    </citation>
    <scope>NUCLEOTIDE SEQUENCE [LARGE SCALE GENOMIC DNA]</scope>
</reference>
<dbReference type="GO" id="GO:0003924">
    <property type="term" value="F:GTPase activity"/>
    <property type="evidence" value="ECO:0007669"/>
    <property type="project" value="TreeGrafter"/>
</dbReference>
<comment type="function">
    <text evidence="1">Small GTPase required for proper localization of RNA polymerase II (RNAPII). May act at an RNAP assembly step prior to nuclear import.</text>
</comment>
<dbReference type="FunFam" id="3.40.50.300:FF:000616">
    <property type="entry name" value="GPN-loop GTPase 3"/>
    <property type="match status" value="1"/>
</dbReference>
<name>A0A8S1BMT0_9INSE</name>
<evidence type="ECO:0000313" key="9">
    <source>
        <dbReference type="Proteomes" id="UP000494165"/>
    </source>
</evidence>
<proteinExistence type="inferred from homology"/>
<dbReference type="Gene3D" id="3.40.50.300">
    <property type="entry name" value="P-loop containing nucleotide triphosphate hydrolases"/>
    <property type="match status" value="1"/>
</dbReference>
<comment type="caution">
    <text evidence="8">The sequence shown here is derived from an EMBL/GenBank/DDBJ whole genome shotgun (WGS) entry which is preliminary data.</text>
</comment>
<evidence type="ECO:0000256" key="5">
    <source>
        <dbReference type="ARBA" id="ARBA00022801"/>
    </source>
</evidence>
<keyword evidence="4 7" id="KW-0547">Nucleotide-binding</keyword>
<comment type="function">
    <text evidence="7">Small GTPase required for proper nuclear import of RNA polymerase II and III (RNAPII and RNAPIII). May act at an RNAP assembly step prior to nuclear import.</text>
</comment>
<organism evidence="8 9">
    <name type="scientific">Cloeon dipterum</name>
    <dbReference type="NCBI Taxonomy" id="197152"/>
    <lineage>
        <taxon>Eukaryota</taxon>
        <taxon>Metazoa</taxon>
        <taxon>Ecdysozoa</taxon>
        <taxon>Arthropoda</taxon>
        <taxon>Hexapoda</taxon>
        <taxon>Insecta</taxon>
        <taxon>Pterygota</taxon>
        <taxon>Palaeoptera</taxon>
        <taxon>Ephemeroptera</taxon>
        <taxon>Pisciforma</taxon>
        <taxon>Baetidae</taxon>
        <taxon>Cloeon</taxon>
    </lineage>
</organism>
<keyword evidence="5 7" id="KW-0378">Hydrolase</keyword>
<dbReference type="InterPro" id="IPR027417">
    <property type="entry name" value="P-loop_NTPase"/>
</dbReference>
<dbReference type="CDD" id="cd17872">
    <property type="entry name" value="GPN3"/>
    <property type="match status" value="1"/>
</dbReference>
<dbReference type="PANTHER" id="PTHR21231:SF7">
    <property type="entry name" value="GPN-LOOP GTPASE 3"/>
    <property type="match status" value="1"/>
</dbReference>
<evidence type="ECO:0000256" key="3">
    <source>
        <dbReference type="ARBA" id="ARBA00014587"/>
    </source>
</evidence>
<dbReference type="AlphaFoldDB" id="A0A8S1BMT0"/>
<dbReference type="Pfam" id="PF03029">
    <property type="entry name" value="ATP_bind_1"/>
    <property type="match status" value="1"/>
</dbReference>
<evidence type="ECO:0000313" key="8">
    <source>
        <dbReference type="EMBL" id="CAB3360682.1"/>
    </source>
</evidence>
<gene>
    <name evidence="8" type="ORF">CLODIP_2_CD03286</name>
</gene>
<dbReference type="InterPro" id="IPR030228">
    <property type="entry name" value="Gpn3"/>
</dbReference>
<dbReference type="PANTHER" id="PTHR21231">
    <property type="entry name" value="XPA-BINDING PROTEIN 1-RELATED"/>
    <property type="match status" value="1"/>
</dbReference>
<comment type="subunit">
    <text evidence="7">Binds to RNA polymerase II (RNAPII).</text>
</comment>
<dbReference type="Proteomes" id="UP000494165">
    <property type="component" value="Unassembled WGS sequence"/>
</dbReference>